<dbReference type="EMBL" id="CP037423">
    <property type="protein sequence ID" value="QDV45476.1"/>
    <property type="molecule type" value="Genomic_DNA"/>
</dbReference>
<dbReference type="KEGG" id="snep:Enr13x_53550"/>
<dbReference type="Pfam" id="PF17892">
    <property type="entry name" value="Cadherin_5"/>
    <property type="match status" value="1"/>
</dbReference>
<feature type="domain" description="Cadherin-like" evidence="2">
    <location>
        <begin position="3"/>
        <end position="100"/>
    </location>
</feature>
<dbReference type="Gene3D" id="2.60.40.2810">
    <property type="match status" value="4"/>
</dbReference>
<dbReference type="InterPro" id="IPR041690">
    <property type="entry name" value="Cadherin_5"/>
</dbReference>
<dbReference type="PANTHER" id="PTHR34720:SF9">
    <property type="entry name" value="BLR4714 PROTEIN"/>
    <property type="match status" value="1"/>
</dbReference>
<dbReference type="PANTHER" id="PTHR34720">
    <property type="entry name" value="MICROCYSTIN DEPENDENT PROTEIN"/>
    <property type="match status" value="1"/>
</dbReference>
<dbReference type="SUPFAM" id="SSF63825">
    <property type="entry name" value="YWTD domain"/>
    <property type="match status" value="1"/>
</dbReference>
<dbReference type="Gene3D" id="2.60.40.3440">
    <property type="match status" value="5"/>
</dbReference>
<reference evidence="3 4" key="1">
    <citation type="submission" date="2019-03" db="EMBL/GenBank/DDBJ databases">
        <title>Deep-cultivation of Planctomycetes and their phenomic and genomic characterization uncovers novel biology.</title>
        <authorList>
            <person name="Wiegand S."/>
            <person name="Jogler M."/>
            <person name="Boedeker C."/>
            <person name="Pinto D."/>
            <person name="Vollmers J."/>
            <person name="Rivas-Marin E."/>
            <person name="Kohn T."/>
            <person name="Peeters S.H."/>
            <person name="Heuer A."/>
            <person name="Rast P."/>
            <person name="Oberbeckmann S."/>
            <person name="Bunk B."/>
            <person name="Jeske O."/>
            <person name="Meyerdierks A."/>
            <person name="Storesund J.E."/>
            <person name="Kallscheuer N."/>
            <person name="Luecker S."/>
            <person name="Lage O.M."/>
            <person name="Pohl T."/>
            <person name="Merkel B.J."/>
            <person name="Hornburger P."/>
            <person name="Mueller R.-W."/>
            <person name="Bruemmer F."/>
            <person name="Labrenz M."/>
            <person name="Spormann A.M."/>
            <person name="Op den Camp H."/>
            <person name="Overmann J."/>
            <person name="Amann R."/>
            <person name="Jetten M.S.M."/>
            <person name="Mascher T."/>
            <person name="Medema M.H."/>
            <person name="Devos D.P."/>
            <person name="Kaster A.-K."/>
            <person name="Ovreas L."/>
            <person name="Rohde M."/>
            <person name="Galperin M.Y."/>
            <person name="Jogler C."/>
        </authorList>
    </citation>
    <scope>NUCLEOTIDE SEQUENCE [LARGE SCALE GENOMIC DNA]</scope>
    <source>
        <strain evidence="3 4">Enr13</strain>
    </source>
</reference>
<accession>A0A518HX85</accession>
<name>A0A518HX85_9BACT</name>
<dbReference type="Pfam" id="PF17963">
    <property type="entry name" value="Big_9"/>
    <property type="match status" value="10"/>
</dbReference>
<sequence>MEVNDAPTVSDDLLGGLEDTPLVITPAQLVGNDFDQEGQTLSASVYEDAPSGFTTEHGSIVDNFDGTLTFTPDTDFVGDASFHYLAFDGNLNSIPAQVVVSFAAVNDAPTAVDDPTTGATYVTLENTSLTVDSASGVLGNDYDIDSGTLTAHLINSNSGTVDLQSDGGFTYTPSSYFFGADTFVYQASDGEAFGNHATVTITVQNINDAPIAGNDFYSVPEDGTITLSGIDGILSNDIERDNDPLTVEEFNPMGAYLGIGADGAFSYSPPVDFHGIKTFYYRVNDGAVDSNDATIQITVTPVNDAPIAFGDTYKIAAGNTLTVDGLGVRDNDDDPDGDDFTVQVISGPRGSLSFDPDGTFSYSPPAGFSGLDTFTYQASDGTLDSNVATVEISVVATKFYVVDSTHGDVFRYGADSTWTDSESLDGSNTTPIGATSNSAGDRLWVLQDGGSTTQVFAYDREGLALGNWTAMGISGASGIGTDEIDIWVVESTSNAVHRFSQSASITTGDLAPGSSFLLDGANQSPTGLTTDGMTIWVTDDVADKVFVYDTNGTLLGQWELDPVNADASGITLNPGGGTDLWVVDRSDLSVFRYEDGQTTLSGTQSATGSAPLAPGNVSPEGIADPPTNTPPVAYDDTRSAIHDELFYRWDDDGDWRSLYLLGHDSDWQDTLTYEITAQPANGVAAVIPRSRWSYDPAAGFVGTDSFQYRAFDGTDYSNTATITIYVTNQAPTGNAETWSVSRNGILDHYLNNDDEPEPLRLVATDPDGDSLAIAIDSPPSNGDLTLNGDIWTYTPDQDFAGQDFFVYSLFDGAATTLITMTIDVVNNAPVASSQTQSTPHGILLDEWIDGDNDPHPLKLTATDADGDPITFSIHADPQYGVVTLDGDEWTYLPDLGYLGIDTFEFVASDGTASSSPVTVSINVTNQKPRVYTRYYSVVHGNLLSQYQDADDYQWYPLEFISSDSDGHALEFEVTIPPQHGTVVINGNQWAYQADFGYEGPDPWEFVAFDGAEYSDPATIHVNVTNAAPISKNAGYNVHHGQLITESYTTNDIYEPLTLYGYDANGNSLTYRITQPPQHGVLTLDGAQFTYLADLDFVGTDTFQYDVFDGVEFSTVSSINMHVQNQPPVANNESYSVDRNNVLHVSASDGVLNNDTQGDQDQLIVTLESAPANGSIEFFDDGAFNYHHDGQSFLSDSFTYRIFDGAAYSIGTVNITINPNTAPIAAPDKYFLAAGQEFSAGGSSASTSTWGVLRNDFDAGGDALAASVLTTTTNGQLSLATDGTFVYTPANGFIGPDQFTYTVSDGYDTDIGTVTLVVVDEALVIDELQGVAGNLGTEFWLTFPHNSRLEIDNVDPYISITITGKQGTSGQVQIPGLDWTDEFVLDETGVSTVELPSTAQFSGPLSGFSNNAIRVSADAPVAVYGMNFSEAQTDGYLGFPVEALGNTYNVLTYPVGCIPI</sequence>
<gene>
    <name evidence="3" type="ORF">Enr13x_53550</name>
</gene>
<protein>
    <recommendedName>
        <fullName evidence="2">Cadherin-like domain-containing protein</fullName>
    </recommendedName>
</protein>
<evidence type="ECO:0000259" key="2">
    <source>
        <dbReference type="Pfam" id="PF17892"/>
    </source>
</evidence>
<keyword evidence="4" id="KW-1185">Reference proteome</keyword>
<dbReference type="InterPro" id="IPR011042">
    <property type="entry name" value="6-blade_b-propeller_TolB-like"/>
</dbReference>
<dbReference type="Proteomes" id="UP000319004">
    <property type="component" value="Chromosome"/>
</dbReference>
<feature type="compositionally biased region" description="Polar residues" evidence="1">
    <location>
        <begin position="599"/>
        <end position="608"/>
    </location>
</feature>
<feature type="region of interest" description="Disordered" evidence="1">
    <location>
        <begin position="599"/>
        <end position="634"/>
    </location>
</feature>
<organism evidence="3 4">
    <name type="scientific">Stieleria neptunia</name>
    <dbReference type="NCBI Taxonomy" id="2527979"/>
    <lineage>
        <taxon>Bacteria</taxon>
        <taxon>Pseudomonadati</taxon>
        <taxon>Planctomycetota</taxon>
        <taxon>Planctomycetia</taxon>
        <taxon>Pirellulales</taxon>
        <taxon>Pirellulaceae</taxon>
        <taxon>Stieleria</taxon>
    </lineage>
</organism>
<evidence type="ECO:0000313" key="4">
    <source>
        <dbReference type="Proteomes" id="UP000319004"/>
    </source>
</evidence>
<evidence type="ECO:0000313" key="3">
    <source>
        <dbReference type="EMBL" id="QDV45476.1"/>
    </source>
</evidence>
<dbReference type="Gene3D" id="2.120.10.30">
    <property type="entry name" value="TolB, C-terminal domain"/>
    <property type="match status" value="1"/>
</dbReference>
<dbReference type="NCBIfam" id="NF012211">
    <property type="entry name" value="tand_rpt_95"/>
    <property type="match status" value="9"/>
</dbReference>
<dbReference type="OrthoDB" id="292060at2"/>
<evidence type="ECO:0000256" key="1">
    <source>
        <dbReference type="SAM" id="MobiDB-lite"/>
    </source>
</evidence>
<proteinExistence type="predicted"/>